<dbReference type="Proteomes" id="UP000579523">
    <property type="component" value="Unassembled WGS sequence"/>
</dbReference>
<keyword evidence="1" id="KW-1133">Transmembrane helix</keyword>
<keyword evidence="3" id="KW-1185">Reference proteome</keyword>
<keyword evidence="1" id="KW-0472">Membrane</keyword>
<organism evidence="2 3">
    <name type="scientific">Streptomyces griseomycini</name>
    <dbReference type="NCBI Taxonomy" id="66895"/>
    <lineage>
        <taxon>Bacteria</taxon>
        <taxon>Bacillati</taxon>
        <taxon>Actinomycetota</taxon>
        <taxon>Actinomycetes</taxon>
        <taxon>Kitasatosporales</taxon>
        <taxon>Streptomycetaceae</taxon>
        <taxon>Streptomyces</taxon>
    </lineage>
</organism>
<protein>
    <submittedName>
        <fullName evidence="2">Uncharacterized protein</fullName>
    </submittedName>
</protein>
<evidence type="ECO:0000313" key="2">
    <source>
        <dbReference type="EMBL" id="MBB4897501.1"/>
    </source>
</evidence>
<evidence type="ECO:0000256" key="1">
    <source>
        <dbReference type="SAM" id="Phobius"/>
    </source>
</evidence>
<dbReference type="RefSeq" id="WP_184818367.1">
    <property type="nucleotide sequence ID" value="NZ_BMTI01000002.1"/>
</dbReference>
<keyword evidence="1" id="KW-0812">Transmembrane</keyword>
<feature type="transmembrane region" description="Helical" evidence="1">
    <location>
        <begin position="62"/>
        <end position="83"/>
    </location>
</feature>
<feature type="transmembrane region" description="Helical" evidence="1">
    <location>
        <begin position="7"/>
        <end position="28"/>
    </location>
</feature>
<dbReference type="AlphaFoldDB" id="A0A7W7PNJ4"/>
<gene>
    <name evidence="2" type="ORF">FHS37_001528</name>
</gene>
<comment type="caution">
    <text evidence="2">The sequence shown here is derived from an EMBL/GenBank/DDBJ whole genome shotgun (WGS) entry which is preliminary data.</text>
</comment>
<reference evidence="2 3" key="1">
    <citation type="submission" date="2020-08" db="EMBL/GenBank/DDBJ databases">
        <title>Genomic Encyclopedia of Type Strains, Phase III (KMG-III): the genomes of soil and plant-associated and newly described type strains.</title>
        <authorList>
            <person name="Whitman W."/>
        </authorList>
    </citation>
    <scope>NUCLEOTIDE SEQUENCE [LARGE SCALE GENOMIC DNA]</scope>
    <source>
        <strain evidence="2 3">CECT 3273</strain>
    </source>
</reference>
<name>A0A7W7PNJ4_9ACTN</name>
<evidence type="ECO:0000313" key="3">
    <source>
        <dbReference type="Proteomes" id="UP000579523"/>
    </source>
</evidence>
<proteinExistence type="predicted"/>
<dbReference type="EMBL" id="JACHJI010000002">
    <property type="protein sequence ID" value="MBB4897501.1"/>
    <property type="molecule type" value="Genomic_DNA"/>
</dbReference>
<sequence length="84" mass="8799">MTKTYTRWTAVSAILCMLAVTNLAIHLMTMMPQWITPFLSGCAVVAGVLGKDRDPGNPGVHVMTVRIGLGCAALSGLLSLAVAL</sequence>
<accession>A0A7W7PNJ4</accession>